<accession>A0A1F7GPK3</accession>
<name>A0A1F7GPK3_9BACT</name>
<organism evidence="3 4">
    <name type="scientific">Candidatus Roizmanbacteria bacterium RIFCSPHIGHO2_01_FULL_39_8</name>
    <dbReference type="NCBI Taxonomy" id="1802033"/>
    <lineage>
        <taxon>Bacteria</taxon>
        <taxon>Candidatus Roizmaniibacteriota</taxon>
    </lineage>
</organism>
<dbReference type="Gene3D" id="3.90.25.10">
    <property type="entry name" value="UDP-galactose 4-epimerase, domain 1"/>
    <property type="match status" value="1"/>
</dbReference>
<sequence length="312" mass="35066">MTKKRCVIFGGGGFIGSYLAEALTDNNYEVVVFARGSKKDYSNLSRLINKITFIKGSIENIELIKKTVKPKDIVFNLISSSLPISSMNKPIDEIKDHIFTNVLLAQTVFKIGIKKYVFASSGGGVYGHKKKFPIGESASILPSSPHAIAKASIEFYLNYFSEMYSIPVLIYRISNAFGPRQSLQKGFGIIPTIMSSIRTNSRPILFNKGKIIRDFIFIEDLIQAMLISFDKKTKYQVYNLGSGRGTSINTIWNIIKKLSPVKITPVYKKKRPIDVDKVILDINRFTTEFHWKPKYGITAGIKKTLSQTVLTI</sequence>
<dbReference type="Gene3D" id="3.40.50.720">
    <property type="entry name" value="NAD(P)-binding Rossmann-like Domain"/>
    <property type="match status" value="1"/>
</dbReference>
<evidence type="ECO:0000313" key="4">
    <source>
        <dbReference type="Proteomes" id="UP000177026"/>
    </source>
</evidence>
<evidence type="ECO:0000256" key="1">
    <source>
        <dbReference type="ARBA" id="ARBA00007637"/>
    </source>
</evidence>
<dbReference type="InterPro" id="IPR036291">
    <property type="entry name" value="NAD(P)-bd_dom_sf"/>
</dbReference>
<proteinExistence type="inferred from homology"/>
<reference evidence="3 4" key="1">
    <citation type="journal article" date="2016" name="Nat. Commun.">
        <title>Thousands of microbial genomes shed light on interconnected biogeochemical processes in an aquifer system.</title>
        <authorList>
            <person name="Anantharaman K."/>
            <person name="Brown C.T."/>
            <person name="Hug L.A."/>
            <person name="Sharon I."/>
            <person name="Castelle C.J."/>
            <person name="Probst A.J."/>
            <person name="Thomas B.C."/>
            <person name="Singh A."/>
            <person name="Wilkins M.J."/>
            <person name="Karaoz U."/>
            <person name="Brodie E.L."/>
            <person name="Williams K.H."/>
            <person name="Hubbard S.S."/>
            <person name="Banfield J.F."/>
        </authorList>
    </citation>
    <scope>NUCLEOTIDE SEQUENCE [LARGE SCALE GENOMIC DNA]</scope>
</reference>
<dbReference type="PANTHER" id="PTHR43000">
    <property type="entry name" value="DTDP-D-GLUCOSE 4,6-DEHYDRATASE-RELATED"/>
    <property type="match status" value="1"/>
</dbReference>
<dbReference type="Proteomes" id="UP000177026">
    <property type="component" value="Unassembled WGS sequence"/>
</dbReference>
<feature type="domain" description="NAD-dependent epimerase/dehydratase" evidence="2">
    <location>
        <begin position="7"/>
        <end position="241"/>
    </location>
</feature>
<dbReference type="EMBL" id="MFZI01000029">
    <property type="protein sequence ID" value="OGK20814.1"/>
    <property type="molecule type" value="Genomic_DNA"/>
</dbReference>
<dbReference type="SUPFAM" id="SSF51735">
    <property type="entry name" value="NAD(P)-binding Rossmann-fold domains"/>
    <property type="match status" value="1"/>
</dbReference>
<protein>
    <recommendedName>
        <fullName evidence="2">NAD-dependent epimerase/dehydratase domain-containing protein</fullName>
    </recommendedName>
</protein>
<evidence type="ECO:0000259" key="2">
    <source>
        <dbReference type="Pfam" id="PF01370"/>
    </source>
</evidence>
<comment type="caution">
    <text evidence="3">The sequence shown here is derived from an EMBL/GenBank/DDBJ whole genome shotgun (WGS) entry which is preliminary data.</text>
</comment>
<evidence type="ECO:0000313" key="3">
    <source>
        <dbReference type="EMBL" id="OGK20814.1"/>
    </source>
</evidence>
<dbReference type="Pfam" id="PF01370">
    <property type="entry name" value="Epimerase"/>
    <property type="match status" value="1"/>
</dbReference>
<comment type="similarity">
    <text evidence="1">Belongs to the NAD(P)-dependent epimerase/dehydratase family.</text>
</comment>
<dbReference type="AlphaFoldDB" id="A0A1F7GPK3"/>
<dbReference type="InterPro" id="IPR001509">
    <property type="entry name" value="Epimerase_deHydtase"/>
</dbReference>
<gene>
    <name evidence="3" type="ORF">A2866_04010</name>
</gene>